<keyword evidence="10" id="KW-1133">Transmembrane helix</keyword>
<evidence type="ECO:0000256" key="8">
    <source>
        <dbReference type="SAM" id="Coils"/>
    </source>
</evidence>
<organism evidence="12 13">
    <name type="scientific">Erpetoichthys calabaricus</name>
    <name type="common">Rope fish</name>
    <name type="synonym">Calamoichthys calabaricus</name>
    <dbReference type="NCBI Taxonomy" id="27687"/>
    <lineage>
        <taxon>Eukaryota</taxon>
        <taxon>Metazoa</taxon>
        <taxon>Chordata</taxon>
        <taxon>Craniata</taxon>
        <taxon>Vertebrata</taxon>
        <taxon>Euteleostomi</taxon>
        <taxon>Actinopterygii</taxon>
        <taxon>Polypteriformes</taxon>
        <taxon>Polypteridae</taxon>
        <taxon>Erpetoichthys</taxon>
    </lineage>
</organism>
<evidence type="ECO:0000256" key="7">
    <source>
        <dbReference type="ARBA" id="ARBA00023242"/>
    </source>
</evidence>
<feature type="region of interest" description="Disordered" evidence="9">
    <location>
        <begin position="91"/>
        <end position="117"/>
    </location>
</feature>
<feature type="region of interest" description="Disordered" evidence="9">
    <location>
        <begin position="455"/>
        <end position="482"/>
    </location>
</feature>
<proteinExistence type="inferred from homology"/>
<dbReference type="PROSITE" id="PS51717">
    <property type="entry name" value="G_VLIG"/>
    <property type="match status" value="1"/>
</dbReference>
<dbReference type="GO" id="GO:0005737">
    <property type="term" value="C:cytoplasm"/>
    <property type="evidence" value="ECO:0007669"/>
    <property type="project" value="UniProtKB-SubCell"/>
</dbReference>
<reference evidence="12" key="3">
    <citation type="submission" date="2025-09" db="UniProtKB">
        <authorList>
            <consortium name="Ensembl"/>
        </authorList>
    </citation>
    <scope>IDENTIFICATION</scope>
</reference>
<dbReference type="InterPro" id="IPR057365">
    <property type="entry name" value="URGCP"/>
</dbReference>
<feature type="coiled-coil region" evidence="8">
    <location>
        <begin position="1316"/>
        <end position="1343"/>
    </location>
</feature>
<keyword evidence="10" id="KW-0812">Transmembrane</keyword>
<keyword evidence="6" id="KW-0342">GTP-binding</keyword>
<evidence type="ECO:0000256" key="4">
    <source>
        <dbReference type="ARBA" id="ARBA00022490"/>
    </source>
</evidence>
<dbReference type="InterPro" id="IPR027417">
    <property type="entry name" value="P-loop_NTPase"/>
</dbReference>
<dbReference type="InterPro" id="IPR058641">
    <property type="entry name" value="GVIN1_dom"/>
</dbReference>
<dbReference type="Gene3D" id="3.40.50.300">
    <property type="entry name" value="P-loop containing nucleotide triphosphate hydrolases"/>
    <property type="match status" value="1"/>
</dbReference>
<evidence type="ECO:0000256" key="10">
    <source>
        <dbReference type="SAM" id="Phobius"/>
    </source>
</evidence>
<evidence type="ECO:0000256" key="2">
    <source>
        <dbReference type="ARBA" id="ARBA00004496"/>
    </source>
</evidence>
<dbReference type="Pfam" id="PF25496">
    <property type="entry name" value="URGCP"/>
    <property type="match status" value="1"/>
</dbReference>
<dbReference type="SUPFAM" id="SSF52540">
    <property type="entry name" value="P-loop containing nucleoside triphosphate hydrolases"/>
    <property type="match status" value="1"/>
</dbReference>
<dbReference type="PANTHER" id="PTHR22796">
    <property type="entry name" value="URG4-RELATED"/>
    <property type="match status" value="1"/>
</dbReference>
<keyword evidence="4" id="KW-0963">Cytoplasm</keyword>
<feature type="domain" description="VLIG-type G" evidence="11">
    <location>
        <begin position="1498"/>
        <end position="1743"/>
    </location>
</feature>
<dbReference type="Proteomes" id="UP000694620">
    <property type="component" value="Chromosome 12"/>
</dbReference>
<evidence type="ECO:0000256" key="3">
    <source>
        <dbReference type="ARBA" id="ARBA00006828"/>
    </source>
</evidence>
<dbReference type="Pfam" id="PF25683">
    <property type="entry name" value="URGCP_GTPase"/>
    <property type="match status" value="1"/>
</dbReference>
<evidence type="ECO:0000313" key="13">
    <source>
        <dbReference type="Proteomes" id="UP000694620"/>
    </source>
</evidence>
<feature type="compositionally biased region" description="Polar residues" evidence="9">
    <location>
        <begin position="233"/>
        <end position="244"/>
    </location>
</feature>
<comment type="subcellular location">
    <subcellularLocation>
        <location evidence="2">Cytoplasm</location>
    </subcellularLocation>
    <subcellularLocation>
        <location evidence="1">Nucleus</location>
    </subcellularLocation>
</comment>
<evidence type="ECO:0000313" key="12">
    <source>
        <dbReference type="Ensembl" id="ENSECRP00000013476.1"/>
    </source>
</evidence>
<feature type="transmembrane region" description="Helical" evidence="10">
    <location>
        <begin position="62"/>
        <end position="81"/>
    </location>
</feature>
<reference evidence="12" key="1">
    <citation type="submission" date="2021-06" db="EMBL/GenBank/DDBJ databases">
        <authorList>
            <consortium name="Wellcome Sanger Institute Data Sharing"/>
        </authorList>
    </citation>
    <scope>NUCLEOTIDE SEQUENCE [LARGE SCALE GENOMIC DNA]</scope>
</reference>
<sequence>MIMGIFTEAGCPKEEQKVDSCMRLNDREKADDAVGSKFCSSESIQTPSEESQVLQGHRGEEMYIWFLLLFVVIVLLVVWIIKRSREVTLKSSKPHSQTKDDSEEVAESNDQELENKEELQQRLADAGLYPTYWMPKLKEKIGITTVQALKYVTRDDYQKMKFFCNHPWEKRALRNVFNLAERKQFVCDQWDEDIKETKKSQKEGRKQKYPSQKSVEHETNTTMSEEDIHENVQEQTDSSKASSQSNETELYKMILTSASDGLALKGILKTENLKDYIGKREHLVRAPKSFIFTKLELQTICEQYEFSSYDSKWTFEKLMESMGRSSVCSVKHFDSNLSLNPPLGLKNSESRYYCKMKYVYLPLASISFCLKDLFLANAAMTELQSIESHLTRAADQELITKKIQQFFTRFGSHANQGPLHFGGIFWWKASCEGFQTEEEEDVKRIVTETLNDNTEEEFSEADLSHSSGVDTKKKSRSAKGGRNESLKEKVVFSVLKTGGLPEANRLIQWKTALTSNSHTWCVIDRGLELIPVWEIILENHSNDFKNLLELSNTLENVHKALTEVKRRSFLGEPVSNTMREVKGFLHNITFWNTSNSDSHLLELVELKKKLCQQREYYDVWLNKCLRDPTLQNFLLQITLVQTNFPHEKAESLRMLMQQLLLPDIDKIDNFPEKPFIMTWLSKSKNAPADKDLNLSDFLFTLDNAKQNIQKASPEKRLKETTEELNKITLSLYNVCESLSMKNQTEELSLLLSVVTSVGYSEENKAFVNQIGFQDIVFMHNELQKDHETYSRLKCESVAKAQAFVIVTGLRVTPESKKVTPEKKNQRLQILQIHLKEFLSEDISELLHSYDNRQMALEELEKKLNAIAEEINLGTNKDAEVRSDPPCQMLIKRLGLEKHYPKKLSLSDILIIDKLSIKEGQPSSEQELPLFFLHKLFITDYRAREIFFSNKGKEINPSKNLNNETYTENIDSFFDEDSTADENMSDDTSSIHFMDIQMAIYHCADMLFWQYLTSKLSFCQYALPLVIPNPFTGETEFPLWSFRPIKKSWKCVEISCDKKDSYKCRSGNVCRTPVQVVSFMRFGRCSSSKSQILNGLMNNQKHNIFYHRDCKGSTSNLILMNGVIEISWYCPGGKDDDLFSDCVAFMNLRGDAREHDKQLEFLLEVSTVIVLVLTDSDQKEIDNALLKRFLLSPKPLMCLYSDKRNVSKGNHETKVKIPLQQRNQAELFEELRETIQLFLKKSKMSISIEGCANVARKYHFKVDEDNEACKEARTMADTLVRPLKEKALTEIKDEYFPLQGKLWHEWCKKNKEHSRLQSQENQTIEQTKAKIETEKEKIRKDQRNKAVPLNSVIKSFLSNLKTGPRQRKLLFLKWLGIFLDDLTLVKLTNLEREHSEKWLKLQELKNKHMNCKPLENELEILSTKIMASSFGLEHFLREVGQIYEACQPVQNELCSSLSELAADIMISGYPIELVDGDAAHAAVTWVSSVLEKVKQKLGDKRIFVLSVLGIQSTGKSTLLNAMFGLQFAVSAGRCTRGAFMQLIKVKEEELQELNFDYMLVVDTEGLRALELGNKSTLNHDNELATFVIGIGNVTIINIFGENPSDMQDILQISVQAFLRMNKVKLSPSCIFVHQNVGEITAGEKNIEGKRRLEERLDVMTQNAAKQEVCNVTRFKDVIKFDINKHVHYFTHLWEGNPPMAPPNPSYSENVLKLKREILSVAAYERVLTISEFKARFNDLWSALLDEDFVFSFKNTIEIAAYRALEERYADWSWGLRSHMLETENQLRNMIENKTLENMESLCLEEKIQEKYEELTNQMEHYFSNDKDKDIVIQWKARIEINFENLKKDLIKTSERKLSDLLQMKQSVRKLDEEKGKYEDELMKKSQELAKQLKHKALEGKELKEAFEKMWSEWEMRVRKESPPHVPPNIEADSEKILSKYFDSKLILSSKKDKSYTKILDVNDYSRYINKKRALFLRYDFSHEDQQLMKNLTYEIITKINNYVKEKETAKVDYDQNYIHEIIKMIMDNVKSCEIKQERFEIKKEYQTDVALFSCAETTPKFQEMNHNFQKANDPLEHLGGLKMEYFKCFEVTCKGTTTDVVLAETVVKRLKAAIQQAVYDRCLLTTTDIIKCNNPAFNGNRSNLENHILLSLVEKNDFNEFMQYIESPKQHFAKFIETRVDAHFSDKNEEIRNMCKEFVETFKKIVESAMINSTENLESDNAKVEIWLDRFCKELNGQIVFSKYDVGAFKSQNINNTVFFKESVTAFLEEAKNELKSSFNNTISMDITEFRQQPHEILTEQMSGCWEQCPFCLAICETTIPNHEGDHSVRFHRPRAVKGGSWYRTDQFDTDICSTLVESDFSYMNPEGKWIPFKKYRSGGPKYEKWNITPERELQPIWKWFVCHFKSQLENHYKLKFKDIPEPWEKITKQVVIEFLKSK</sequence>
<feature type="coiled-coil region" evidence="8">
    <location>
        <begin position="1803"/>
        <end position="1886"/>
    </location>
</feature>
<feature type="coiled-coil region" evidence="8">
    <location>
        <begin position="842"/>
        <end position="876"/>
    </location>
</feature>
<keyword evidence="10" id="KW-0472">Membrane</keyword>
<evidence type="ECO:0000256" key="6">
    <source>
        <dbReference type="ARBA" id="ARBA00023134"/>
    </source>
</evidence>
<protein>
    <submittedName>
        <fullName evidence="12">Interferon-induced very large GTPase 1-like</fullName>
    </submittedName>
</protein>
<comment type="similarity">
    <text evidence="3">Belongs to the TRAFAC class dynamin-like GTPase superfamily. Very large inducible GTPase (VLIG) family.</text>
</comment>
<dbReference type="PANTHER" id="PTHR22796:SF6">
    <property type="entry name" value="INTERFERON-INDUCED VERY LARGE GTPASE 1-RELATED"/>
    <property type="match status" value="1"/>
</dbReference>
<dbReference type="Pfam" id="PF25974">
    <property type="entry name" value="URGCP_9th"/>
    <property type="match status" value="1"/>
</dbReference>
<keyword evidence="5" id="KW-0547">Nucleotide-binding</keyword>
<name>A0A8C4S9M6_ERPCA</name>
<dbReference type="GeneTree" id="ENSGT00940000154393"/>
<dbReference type="Ensembl" id="ENSECRT00000013710.1">
    <property type="protein sequence ID" value="ENSECRP00000013476.1"/>
    <property type="gene ID" value="ENSECRG00000008991.1"/>
</dbReference>
<accession>A0A8C4S9M6</accession>
<dbReference type="GO" id="GO:0005634">
    <property type="term" value="C:nucleus"/>
    <property type="evidence" value="ECO:0007669"/>
    <property type="project" value="UniProtKB-SubCell"/>
</dbReference>
<evidence type="ECO:0000256" key="1">
    <source>
        <dbReference type="ARBA" id="ARBA00004123"/>
    </source>
</evidence>
<keyword evidence="13" id="KW-1185">Reference proteome</keyword>
<dbReference type="InterPro" id="IPR030383">
    <property type="entry name" value="G_VLIG_dom"/>
</dbReference>
<keyword evidence="8" id="KW-0175">Coiled coil</keyword>
<evidence type="ECO:0000259" key="11">
    <source>
        <dbReference type="PROSITE" id="PS51717"/>
    </source>
</evidence>
<feature type="compositionally biased region" description="Acidic residues" evidence="9">
    <location>
        <begin position="101"/>
        <end position="112"/>
    </location>
</feature>
<dbReference type="GO" id="GO:0005525">
    <property type="term" value="F:GTP binding"/>
    <property type="evidence" value="ECO:0007669"/>
    <property type="project" value="UniProtKB-KW"/>
</dbReference>
<evidence type="ECO:0000256" key="9">
    <source>
        <dbReference type="SAM" id="MobiDB-lite"/>
    </source>
</evidence>
<feature type="region of interest" description="Disordered" evidence="9">
    <location>
        <begin position="198"/>
        <end position="244"/>
    </location>
</feature>
<reference evidence="12" key="2">
    <citation type="submission" date="2025-08" db="UniProtKB">
        <authorList>
            <consortium name="Ensembl"/>
        </authorList>
    </citation>
    <scope>IDENTIFICATION</scope>
</reference>
<evidence type="ECO:0000256" key="5">
    <source>
        <dbReference type="ARBA" id="ARBA00022741"/>
    </source>
</evidence>
<keyword evidence="7" id="KW-0539">Nucleus</keyword>